<sequence>MEKYCTEIDSYLGNGNSRYFSQGFKQFEFDLHTVRLTEDGFTASIAASYKGPGRPRQENPHLGSMEYSAIALYLAEVHMVKISRLTRSELARAFPRDFQVKINKEITIASNPEEICVECHQLSSKLTLDSLNGRLTVLVVKIGRTTCRITLDHPGPSQVKLRENDWPIQDGTMYSRSYRDRNTEISEIKIDESQEKISCVMQPTPTLFQELSGLGTSFDHIILTDLIGTTGQLMQVLLFRLLKTEREKCPNIWLRSMDIKFERPEKRENYRAKVNLSDRKMLKMGDHTYHSFSVISKIANMDARFNVCHKIAYL</sequence>
<organism evidence="1 2">
    <name type="scientific">Sphingobacterium hotanense</name>
    <dbReference type="NCBI Taxonomy" id="649196"/>
    <lineage>
        <taxon>Bacteria</taxon>
        <taxon>Pseudomonadati</taxon>
        <taxon>Bacteroidota</taxon>
        <taxon>Sphingobacteriia</taxon>
        <taxon>Sphingobacteriales</taxon>
        <taxon>Sphingobacteriaceae</taxon>
        <taxon>Sphingobacterium</taxon>
    </lineage>
</organism>
<evidence type="ECO:0008006" key="3">
    <source>
        <dbReference type="Google" id="ProtNLM"/>
    </source>
</evidence>
<proteinExistence type="predicted"/>
<gene>
    <name evidence="1" type="ORF">HX018_03640</name>
</gene>
<comment type="caution">
    <text evidence="1">The sequence shown here is derived from an EMBL/GenBank/DDBJ whole genome shotgun (WGS) entry which is preliminary data.</text>
</comment>
<keyword evidence="2" id="KW-1185">Reference proteome</keyword>
<dbReference type="RefSeq" id="WP_286650491.1">
    <property type="nucleotide sequence ID" value="NZ_JACAGK010000007.1"/>
</dbReference>
<evidence type="ECO:0000313" key="1">
    <source>
        <dbReference type="EMBL" id="MDM1047333.1"/>
    </source>
</evidence>
<name>A0ABT7NK94_9SPHI</name>
<dbReference type="EMBL" id="JACAGK010000007">
    <property type="protein sequence ID" value="MDM1047333.1"/>
    <property type="molecule type" value="Genomic_DNA"/>
</dbReference>
<reference evidence="1" key="1">
    <citation type="submission" date="2020-06" db="EMBL/GenBank/DDBJ databases">
        <authorList>
            <person name="Dong N."/>
        </authorList>
    </citation>
    <scope>NUCLEOTIDE SEQUENCE</scope>
    <source>
        <strain evidence="1">R1692</strain>
    </source>
</reference>
<dbReference type="Pfam" id="PF05655">
    <property type="entry name" value="AvrD"/>
    <property type="match status" value="1"/>
</dbReference>
<accession>A0ABT7NK94</accession>
<evidence type="ECO:0000313" key="2">
    <source>
        <dbReference type="Proteomes" id="UP001170954"/>
    </source>
</evidence>
<dbReference type="Proteomes" id="UP001170954">
    <property type="component" value="Unassembled WGS sequence"/>
</dbReference>
<reference evidence="1" key="2">
    <citation type="journal article" date="2022" name="Sci. Total Environ.">
        <title>Prevalence, transmission, and molecular epidemiology of tet(X)-positive bacteria among humans, animals, and environmental niches in China: An epidemiological, and genomic-based study.</title>
        <authorList>
            <person name="Dong N."/>
            <person name="Zeng Y."/>
            <person name="Cai C."/>
            <person name="Sun C."/>
            <person name="Lu J."/>
            <person name="Liu C."/>
            <person name="Zhou H."/>
            <person name="Sun Q."/>
            <person name="Shu L."/>
            <person name="Wang H."/>
            <person name="Wang Y."/>
            <person name="Wang S."/>
            <person name="Wu C."/>
            <person name="Chan E.W."/>
            <person name="Chen G."/>
            <person name="Shen Z."/>
            <person name="Chen S."/>
            <person name="Zhang R."/>
        </authorList>
    </citation>
    <scope>NUCLEOTIDE SEQUENCE</scope>
    <source>
        <strain evidence="1">R1692</strain>
    </source>
</reference>
<protein>
    <recommendedName>
        <fullName evidence="3">Avirulence D protein (AvrD)</fullName>
    </recommendedName>
</protein>
<dbReference type="InterPro" id="IPR008799">
    <property type="entry name" value="Pseudomon_AvrD"/>
</dbReference>